<dbReference type="Proteomes" id="UP000662814">
    <property type="component" value="Chromosome"/>
</dbReference>
<feature type="transmembrane region" description="Helical" evidence="1">
    <location>
        <begin position="60"/>
        <end position="79"/>
    </location>
</feature>
<feature type="domain" description="VWFA" evidence="2">
    <location>
        <begin position="97"/>
        <end position="286"/>
    </location>
</feature>
<evidence type="ECO:0000256" key="1">
    <source>
        <dbReference type="SAM" id="Phobius"/>
    </source>
</evidence>
<reference evidence="3 4" key="1">
    <citation type="submission" date="2020-12" db="EMBL/GenBank/DDBJ databases">
        <title>Microbacterium sp. HY060.</title>
        <authorList>
            <person name="Zhou J."/>
        </authorList>
    </citation>
    <scope>NUCLEOTIDE SEQUENCE [LARGE SCALE GENOMIC DNA]</scope>
    <source>
        <strain evidence="3 4">HY60</strain>
    </source>
</reference>
<name>A0ABX6YEJ8_9MICO</name>
<keyword evidence="1" id="KW-0472">Membrane</keyword>
<sequence length="329" mass="36134">MEMLNGWMPLVWAGALVVTLLIALLIRSRRRAASSAVRVAHLNRVSALPAFRRARSRMRILLAVGIALTTIAVAASAVLSSRLVTVHTVTPEVHNRDIVLCLDTSGSMTDYDIAILDTFIELADQFEGERIGLTIFNASAVTYFPLTTDYEYVTDQMTELRDNMDDPTTDYAYTDGTLLGDGSSLIGDGLASCTQRFDNLDENRSRSIIFATDNFVAGQQLVSLPQAGKYAKDNGVVVYGLNPGDSTAKNYIEELATELKETVETTGGEYYALSDPKAVPDIVTSIQKQEASAMKAPSYVVRSDQPDLYLWIAFWSTIALLGVGWRLRR</sequence>
<accession>A0ABX6YEJ8</accession>
<protein>
    <submittedName>
        <fullName evidence="3">VWA domain-containing protein</fullName>
    </submittedName>
</protein>
<keyword evidence="4" id="KW-1185">Reference proteome</keyword>
<keyword evidence="1" id="KW-0812">Transmembrane</keyword>
<evidence type="ECO:0000313" key="4">
    <source>
        <dbReference type="Proteomes" id="UP000662814"/>
    </source>
</evidence>
<evidence type="ECO:0000259" key="2">
    <source>
        <dbReference type="PROSITE" id="PS50234"/>
    </source>
</evidence>
<proteinExistence type="predicted"/>
<keyword evidence="1" id="KW-1133">Transmembrane helix</keyword>
<dbReference type="InterPro" id="IPR036465">
    <property type="entry name" value="vWFA_dom_sf"/>
</dbReference>
<feature type="transmembrane region" description="Helical" evidence="1">
    <location>
        <begin position="6"/>
        <end position="26"/>
    </location>
</feature>
<dbReference type="Pfam" id="PF00092">
    <property type="entry name" value="VWA"/>
    <property type="match status" value="1"/>
</dbReference>
<gene>
    <name evidence="3" type="ORF">HCR76_10065</name>
</gene>
<dbReference type="InterPro" id="IPR002035">
    <property type="entry name" value="VWF_A"/>
</dbReference>
<dbReference type="SMART" id="SM00327">
    <property type="entry name" value="VWA"/>
    <property type="match status" value="1"/>
</dbReference>
<evidence type="ECO:0000313" key="3">
    <source>
        <dbReference type="EMBL" id="QPZ37206.1"/>
    </source>
</evidence>
<dbReference type="EMBL" id="CP061169">
    <property type="protein sequence ID" value="QPZ37206.1"/>
    <property type="molecule type" value="Genomic_DNA"/>
</dbReference>
<dbReference type="Gene3D" id="3.40.50.410">
    <property type="entry name" value="von Willebrand factor, type A domain"/>
    <property type="match status" value="1"/>
</dbReference>
<organism evidence="3 4">
    <name type="scientific">Paramicrobacterium chengjingii</name>
    <dbReference type="NCBI Taxonomy" id="2769067"/>
    <lineage>
        <taxon>Bacteria</taxon>
        <taxon>Bacillati</taxon>
        <taxon>Actinomycetota</taxon>
        <taxon>Actinomycetes</taxon>
        <taxon>Micrococcales</taxon>
        <taxon>Microbacteriaceae</taxon>
        <taxon>Paramicrobacterium</taxon>
    </lineage>
</organism>
<dbReference type="SUPFAM" id="SSF53300">
    <property type="entry name" value="vWA-like"/>
    <property type="match status" value="1"/>
</dbReference>
<feature type="transmembrane region" description="Helical" evidence="1">
    <location>
        <begin position="308"/>
        <end position="327"/>
    </location>
</feature>
<dbReference type="PROSITE" id="PS50234">
    <property type="entry name" value="VWFA"/>
    <property type="match status" value="1"/>
</dbReference>